<dbReference type="RefSeq" id="WP_212940447.1">
    <property type="nucleotide sequence ID" value="NZ_BORR01000011.1"/>
</dbReference>
<dbReference type="Proteomes" id="UP000681162">
    <property type="component" value="Unassembled WGS sequence"/>
</dbReference>
<evidence type="ECO:0000313" key="1">
    <source>
        <dbReference type="EMBL" id="GIO38342.1"/>
    </source>
</evidence>
<reference evidence="1 2" key="1">
    <citation type="submission" date="2021-03" db="EMBL/GenBank/DDBJ databases">
        <title>Antimicrobial resistance genes in bacteria isolated from Japanese honey, and their potential for conferring macrolide and lincosamide resistance in the American foulbrood pathogen Paenibacillus larvae.</title>
        <authorList>
            <person name="Okamoto M."/>
            <person name="Kumagai M."/>
            <person name="Kanamori H."/>
            <person name="Takamatsu D."/>
        </authorList>
    </citation>
    <scope>NUCLEOTIDE SEQUENCE [LARGE SCALE GENOMIC DNA]</scope>
    <source>
        <strain evidence="1 2">J41TS12</strain>
    </source>
</reference>
<evidence type="ECO:0000313" key="2">
    <source>
        <dbReference type="Proteomes" id="UP000681162"/>
    </source>
</evidence>
<keyword evidence="2" id="KW-1185">Reference proteome</keyword>
<comment type="caution">
    <text evidence="1">The sequence shown here is derived from an EMBL/GenBank/DDBJ whole genome shotgun (WGS) entry which is preliminary data.</text>
</comment>
<proteinExistence type="predicted"/>
<dbReference type="PANTHER" id="PTHR34407:SF1">
    <property type="entry name" value="SGNH HYDROLASE-TYPE ESTERASE DOMAIN-CONTAINING PROTEIN"/>
    <property type="match status" value="1"/>
</dbReference>
<name>A0A919XSD0_9BACL</name>
<sequence length="395" mass="44944">MRTGQQVCQHRSRLNRTRQRLREGKLTIGFIGGSITDGRPRHNWPEPVTAWMVDRFKGVRICVENAAIGATGSDLAVLRAKRDLLDRGCDLIFVEYAVNDNDLPTEQRMATREGLIRKLLAGESAKSEGKQTMDEPVRDIVLVHTICQKMYEGVLSGQIPASVAELEQLADHYRLNSVWMGLHAFEEVQRGMMSWEDWLPDGLHPTLRGSYGYAQSVIAFLEQQLGNGLESAHINEGRDSIAVNSIPFAEVKHELPEPLCARHWQDVSLLPLDEVRLEGHWVTKRWLYYEWFDQVLETSTMGAKLHFQFTGRGAVLAFDFGKSSAEFRYRFDGGEWMEEQRDRPDWAGKDGWLRLSILAEDLPMGEHLCELEVIRSHDSASWGGNFRLGLIGIIR</sequence>
<dbReference type="EMBL" id="BORR01000011">
    <property type="protein sequence ID" value="GIO38342.1"/>
    <property type="molecule type" value="Genomic_DNA"/>
</dbReference>
<dbReference type="InterPro" id="IPR036514">
    <property type="entry name" value="SGNH_hydro_sf"/>
</dbReference>
<gene>
    <name evidence="1" type="ORF">J41TS12_32030</name>
</gene>
<dbReference type="Gene3D" id="3.40.50.1110">
    <property type="entry name" value="SGNH hydrolase"/>
    <property type="match status" value="1"/>
</dbReference>
<accession>A0A919XSD0</accession>
<organism evidence="1 2">
    <name type="scientific">Paenibacillus antibioticophila</name>
    <dbReference type="NCBI Taxonomy" id="1274374"/>
    <lineage>
        <taxon>Bacteria</taxon>
        <taxon>Bacillati</taxon>
        <taxon>Bacillota</taxon>
        <taxon>Bacilli</taxon>
        <taxon>Bacillales</taxon>
        <taxon>Paenibacillaceae</taxon>
        <taxon>Paenibacillus</taxon>
    </lineage>
</organism>
<dbReference type="CDD" id="cd00229">
    <property type="entry name" value="SGNH_hydrolase"/>
    <property type="match status" value="1"/>
</dbReference>
<dbReference type="SUPFAM" id="SSF52266">
    <property type="entry name" value="SGNH hydrolase"/>
    <property type="match status" value="1"/>
</dbReference>
<dbReference type="PANTHER" id="PTHR34407">
    <property type="entry name" value="EXPRESSED PROTEIN"/>
    <property type="match status" value="1"/>
</dbReference>
<dbReference type="AlphaFoldDB" id="A0A919XSD0"/>
<protein>
    <recommendedName>
        <fullName evidence="3">SGNH hydrolase-type esterase domain-containing protein</fullName>
    </recommendedName>
</protein>
<evidence type="ECO:0008006" key="3">
    <source>
        <dbReference type="Google" id="ProtNLM"/>
    </source>
</evidence>